<gene>
    <name evidence="4" type="ORF">GA0070613_5851</name>
</gene>
<dbReference type="GO" id="GO:0003677">
    <property type="term" value="F:DNA binding"/>
    <property type="evidence" value="ECO:0007669"/>
    <property type="project" value="UniProtKB-UniRule"/>
</dbReference>
<dbReference type="SUPFAM" id="SSF46689">
    <property type="entry name" value="Homeodomain-like"/>
    <property type="match status" value="1"/>
</dbReference>
<name>A0A1C5JZ73_9ACTN</name>
<protein>
    <submittedName>
        <fullName evidence="4">Transcriptional regulator, TetR family</fullName>
    </submittedName>
</protein>
<feature type="domain" description="HTH tetR-type" evidence="3">
    <location>
        <begin position="2"/>
        <end position="62"/>
    </location>
</feature>
<dbReference type="RefSeq" id="WP_089015132.1">
    <property type="nucleotide sequence ID" value="NZ_LT607754.1"/>
</dbReference>
<keyword evidence="1 2" id="KW-0238">DNA-binding</keyword>
<dbReference type="InterPro" id="IPR041583">
    <property type="entry name" value="TetR_C_31"/>
</dbReference>
<organism evidence="4 5">
    <name type="scientific">Micromonospora inositola</name>
    <dbReference type="NCBI Taxonomy" id="47865"/>
    <lineage>
        <taxon>Bacteria</taxon>
        <taxon>Bacillati</taxon>
        <taxon>Actinomycetota</taxon>
        <taxon>Actinomycetes</taxon>
        <taxon>Micromonosporales</taxon>
        <taxon>Micromonosporaceae</taxon>
        <taxon>Micromonospora</taxon>
    </lineage>
</organism>
<keyword evidence="5" id="KW-1185">Reference proteome</keyword>
<dbReference type="EMBL" id="LT607754">
    <property type="protein sequence ID" value="SCG75807.1"/>
    <property type="molecule type" value="Genomic_DNA"/>
</dbReference>
<dbReference type="InterPro" id="IPR001647">
    <property type="entry name" value="HTH_TetR"/>
</dbReference>
<evidence type="ECO:0000313" key="5">
    <source>
        <dbReference type="Proteomes" id="UP000198221"/>
    </source>
</evidence>
<sequence>MTERRQQLLDAAIRVLGTRGLRQLTHRAVDAEAGLPEGSTSNQFRTRGALVAGVFGRLVEVETAAWDRLAGQLPPGDVDAFVAVLGGLIRQPTTEGRAVVLARHALFIEAAVHPELRREIGAGRERLAEWGVPLVAGLGSADPPAHFRMLLSLIDGLFSNQLAYPEDDFDPEAAIAALLRGLLPR</sequence>
<proteinExistence type="predicted"/>
<dbReference type="PROSITE" id="PS50977">
    <property type="entry name" value="HTH_TETR_2"/>
    <property type="match status" value="1"/>
</dbReference>
<dbReference type="Proteomes" id="UP000198221">
    <property type="component" value="Chromosome I"/>
</dbReference>
<evidence type="ECO:0000256" key="1">
    <source>
        <dbReference type="ARBA" id="ARBA00023125"/>
    </source>
</evidence>
<dbReference type="Pfam" id="PF17940">
    <property type="entry name" value="TetR_C_31"/>
    <property type="match status" value="1"/>
</dbReference>
<dbReference type="OrthoDB" id="7506349at2"/>
<dbReference type="SUPFAM" id="SSF48498">
    <property type="entry name" value="Tetracyclin repressor-like, C-terminal domain"/>
    <property type="match status" value="1"/>
</dbReference>
<evidence type="ECO:0000259" key="3">
    <source>
        <dbReference type="PROSITE" id="PS50977"/>
    </source>
</evidence>
<dbReference type="InterPro" id="IPR036271">
    <property type="entry name" value="Tet_transcr_reg_TetR-rel_C_sf"/>
</dbReference>
<accession>A0A1C5JZ73</accession>
<reference evidence="5" key="1">
    <citation type="submission" date="2016-06" db="EMBL/GenBank/DDBJ databases">
        <authorList>
            <person name="Varghese N."/>
            <person name="Submissions Spin"/>
        </authorList>
    </citation>
    <scope>NUCLEOTIDE SEQUENCE [LARGE SCALE GENOMIC DNA]</scope>
    <source>
        <strain evidence="5">DSM 43819</strain>
    </source>
</reference>
<dbReference type="AlphaFoldDB" id="A0A1C5JZ73"/>
<evidence type="ECO:0000313" key="4">
    <source>
        <dbReference type="EMBL" id="SCG75807.1"/>
    </source>
</evidence>
<dbReference type="Gene3D" id="1.10.357.10">
    <property type="entry name" value="Tetracycline Repressor, domain 2"/>
    <property type="match status" value="1"/>
</dbReference>
<evidence type="ECO:0000256" key="2">
    <source>
        <dbReference type="PROSITE-ProRule" id="PRU00335"/>
    </source>
</evidence>
<dbReference type="InterPro" id="IPR009057">
    <property type="entry name" value="Homeodomain-like_sf"/>
</dbReference>
<feature type="DNA-binding region" description="H-T-H motif" evidence="2">
    <location>
        <begin position="25"/>
        <end position="44"/>
    </location>
</feature>